<dbReference type="VEuPathDB" id="FungiDB:RO3G_13533"/>
<dbReference type="Proteomes" id="UP000009138">
    <property type="component" value="Unassembled WGS sequence"/>
</dbReference>
<reference evidence="3 4" key="1">
    <citation type="journal article" date="2009" name="PLoS Genet.">
        <title>Genomic analysis of the basal lineage fungus Rhizopus oryzae reveals a whole-genome duplication.</title>
        <authorList>
            <person name="Ma L.-J."/>
            <person name="Ibrahim A.S."/>
            <person name="Skory C."/>
            <person name="Grabherr M.G."/>
            <person name="Burger G."/>
            <person name="Butler M."/>
            <person name="Elias M."/>
            <person name="Idnurm A."/>
            <person name="Lang B.F."/>
            <person name="Sone T."/>
            <person name="Abe A."/>
            <person name="Calvo S.E."/>
            <person name="Corrochano L.M."/>
            <person name="Engels R."/>
            <person name="Fu J."/>
            <person name="Hansberg W."/>
            <person name="Kim J.-M."/>
            <person name="Kodira C.D."/>
            <person name="Koehrsen M.J."/>
            <person name="Liu B."/>
            <person name="Miranda-Saavedra D."/>
            <person name="O'Leary S."/>
            <person name="Ortiz-Castellanos L."/>
            <person name="Poulter R."/>
            <person name="Rodriguez-Romero J."/>
            <person name="Ruiz-Herrera J."/>
            <person name="Shen Y.-Q."/>
            <person name="Zeng Q."/>
            <person name="Galagan J."/>
            <person name="Birren B.W."/>
            <person name="Cuomo C.A."/>
            <person name="Wickes B.L."/>
        </authorList>
    </citation>
    <scope>NUCLEOTIDE SEQUENCE [LARGE SCALE GENOMIC DNA]</scope>
    <source>
        <strain evidence="3">RA 99-880</strain>
        <strain evidence="4">RA 99-880 / ATCC MYA-4621 / FGSC 9543 / NRRL 43880</strain>
    </source>
</reference>
<dbReference type="RefSeq" id="XP_067524218.1">
    <property type="nucleotide sequence ID" value="XM_067668117.1"/>
</dbReference>
<feature type="signal peptide" evidence="1">
    <location>
        <begin position="1"/>
        <end position="23"/>
    </location>
</feature>
<evidence type="ECO:0000256" key="1">
    <source>
        <dbReference type="SAM" id="SignalP"/>
    </source>
</evidence>
<feature type="chain" id="PRO_5010119422" evidence="1">
    <location>
        <begin position="24"/>
        <end position="59"/>
    </location>
</feature>
<evidence type="ECO:0000313" key="2">
    <source>
        <dbReference type="EMBL" id="EIE88822.1"/>
    </source>
</evidence>
<name>I1CK44_RHIO9</name>
<evidence type="ECO:0000313" key="3">
    <source>
        <dbReference type="EMBL" id="EIE88824.1"/>
    </source>
</evidence>
<organism evidence="3 4">
    <name type="scientific">Rhizopus delemar (strain RA 99-880 / ATCC MYA-4621 / FGSC 9543 / NRRL 43880)</name>
    <name type="common">Mucormycosis agent</name>
    <name type="synonym">Rhizopus arrhizus var. delemar</name>
    <dbReference type="NCBI Taxonomy" id="246409"/>
    <lineage>
        <taxon>Eukaryota</taxon>
        <taxon>Fungi</taxon>
        <taxon>Fungi incertae sedis</taxon>
        <taxon>Mucoromycota</taxon>
        <taxon>Mucoromycotina</taxon>
        <taxon>Mucoromycetes</taxon>
        <taxon>Mucorales</taxon>
        <taxon>Mucorineae</taxon>
        <taxon>Rhizopodaceae</taxon>
        <taxon>Rhizopus</taxon>
    </lineage>
</organism>
<dbReference type="OMA" id="SHKPNCP"/>
<keyword evidence="1" id="KW-0732">Signal</keyword>
<reference evidence="3" key="2">
    <citation type="submission" date="2012-04" db="EMBL/GenBank/DDBJ databases">
        <title>Annotation of the Rhizopus oryzae genome.</title>
        <authorList>
            <consortium name="The Broad Institute Genome Sequencing Platform"/>
            <person name="Birren B."/>
            <person name="Lander E."/>
            <person name="Galagan J."/>
            <person name="Nusbaum C."/>
            <person name="Devon K."/>
            <person name="Ma L.-J."/>
            <person name="Jaffe D."/>
            <person name="Butler J."/>
            <person name="Alvarez P."/>
            <person name="Gnerre S."/>
            <person name="Grabherr M."/>
            <person name="Kleber M."/>
            <person name="Mauceli E."/>
            <person name="Brockman W."/>
            <person name="Rounsley S."/>
            <person name="Young S."/>
            <person name="LaButti K."/>
            <person name="Pushparaj V."/>
            <person name="DeCaprio D."/>
            <person name="Crawford M."/>
            <person name="Koehrsen M."/>
            <person name="Engels R."/>
            <person name="Montgomery P."/>
            <person name="Pearson M."/>
            <person name="Howarth C."/>
            <person name="Larson L."/>
            <person name="Luoma S."/>
            <person name="White J."/>
            <person name="O'Leary S."/>
            <person name="Kodira C."/>
            <person name="Zeng Q."/>
            <person name="Yandava C."/>
            <person name="Alvarado L."/>
            <person name="Skory C.D."/>
            <person name="Ibrahim A."/>
            <person name="Lang F."/>
            <person name="Wickes B.L."/>
            <person name="Liu B."/>
        </authorList>
    </citation>
    <scope>NUCLEOTIDE SEQUENCE</scope>
    <source>
        <strain evidence="3">RA 99-880</strain>
    </source>
</reference>
<gene>
    <name evidence="2" type="ORF">RO3G_13533</name>
    <name evidence="3" type="ORF">RO3G_13535</name>
</gene>
<evidence type="ECO:0000313" key="4">
    <source>
        <dbReference type="Proteomes" id="UP000009138"/>
    </source>
</evidence>
<dbReference type="EMBL" id="CH476743">
    <property type="protein sequence ID" value="EIE88822.1"/>
    <property type="molecule type" value="Genomic_DNA"/>
</dbReference>
<sequence>MKIASIVLLALGSYLLNPNVVEAQGSCWKACYPKKPECPEGWYPKKLGNCWTCCYGPTD</sequence>
<keyword evidence="4" id="KW-1185">Reference proteome</keyword>
<dbReference type="GeneID" id="93620498"/>
<dbReference type="AlphaFoldDB" id="I1CK44"/>
<dbReference type="EMBL" id="CH476743">
    <property type="protein sequence ID" value="EIE88824.1"/>
    <property type="molecule type" value="Genomic_DNA"/>
</dbReference>
<dbReference type="VEuPathDB" id="FungiDB:RO3G_13535"/>
<dbReference type="InParanoid" id="I1CK44"/>
<proteinExistence type="predicted"/>
<protein>
    <submittedName>
        <fullName evidence="3">Uncharacterized protein</fullName>
    </submittedName>
</protein>
<accession>I1CK44</accession>